<protein>
    <recommendedName>
        <fullName evidence="3">DUF559 domain-containing protein</fullName>
    </recommendedName>
</protein>
<proteinExistence type="predicted"/>
<accession>A0ABW5UVB4</accession>
<organism evidence="1 2">
    <name type="scientific">Gulosibacter faecalis</name>
    <dbReference type="NCBI Taxonomy" id="272240"/>
    <lineage>
        <taxon>Bacteria</taxon>
        <taxon>Bacillati</taxon>
        <taxon>Actinomycetota</taxon>
        <taxon>Actinomycetes</taxon>
        <taxon>Micrococcales</taxon>
        <taxon>Microbacteriaceae</taxon>
        <taxon>Gulosibacter</taxon>
    </lineage>
</organism>
<evidence type="ECO:0000313" key="1">
    <source>
        <dbReference type="EMBL" id="MFD2756819.1"/>
    </source>
</evidence>
<dbReference type="Proteomes" id="UP001597492">
    <property type="component" value="Unassembled WGS sequence"/>
</dbReference>
<sequence length="278" mass="30508">MISGTAAAVLWHLPLETRRLTDAVTVTRASSGRATTGVEFRRAELADHEVVEIAGVRVTSIARTLRDLTIGLPVEEAYAAMNAALRYGHDVSPMRYYKGQAAKRMKWLLDNAHGRSDSVGESLLDYRLLVAGIEPPLRQPSVFDEDGTFVGRPDLLWSAGAIHEFDGTGKWLRNDGSAAKSRIRRAQRRGADLEALGWLVTSSQWTDVAGKSDVVTRIQQSLDQAAKLPQPRGSVHLLPLPPMELPDWGELFEVPSRFHYANNAVEHPDSEGTGDHAA</sequence>
<comment type="caution">
    <text evidence="1">The sequence shown here is derived from an EMBL/GenBank/DDBJ whole genome shotgun (WGS) entry which is preliminary data.</text>
</comment>
<gene>
    <name evidence="1" type="ORF">ACFSW7_00310</name>
</gene>
<dbReference type="EMBL" id="JBHUNE010000001">
    <property type="protein sequence ID" value="MFD2756819.1"/>
    <property type="molecule type" value="Genomic_DNA"/>
</dbReference>
<name>A0ABW5UVB4_9MICO</name>
<keyword evidence="2" id="KW-1185">Reference proteome</keyword>
<evidence type="ECO:0008006" key="3">
    <source>
        <dbReference type="Google" id="ProtNLM"/>
    </source>
</evidence>
<evidence type="ECO:0000313" key="2">
    <source>
        <dbReference type="Proteomes" id="UP001597492"/>
    </source>
</evidence>
<reference evidence="2" key="1">
    <citation type="journal article" date="2019" name="Int. J. Syst. Evol. Microbiol.">
        <title>The Global Catalogue of Microorganisms (GCM) 10K type strain sequencing project: providing services to taxonomists for standard genome sequencing and annotation.</title>
        <authorList>
            <consortium name="The Broad Institute Genomics Platform"/>
            <consortium name="The Broad Institute Genome Sequencing Center for Infectious Disease"/>
            <person name="Wu L."/>
            <person name="Ma J."/>
        </authorList>
    </citation>
    <scope>NUCLEOTIDE SEQUENCE [LARGE SCALE GENOMIC DNA]</scope>
    <source>
        <strain evidence="2">TISTR 1514</strain>
    </source>
</reference>